<gene>
    <name evidence="1" type="ORF">NNL38_16345</name>
</gene>
<dbReference type="EMBL" id="CP101509">
    <property type="protein sequence ID" value="UTV30155.1"/>
    <property type="molecule type" value="Genomic_DNA"/>
</dbReference>
<dbReference type="RefSeq" id="WP_255391499.1">
    <property type="nucleotide sequence ID" value="NZ_CP101509.1"/>
</dbReference>
<accession>A0ABY5GLF8</accession>
<proteinExistence type="predicted"/>
<dbReference type="Proteomes" id="UP001057998">
    <property type="component" value="Chromosome 2"/>
</dbReference>
<protein>
    <submittedName>
        <fullName evidence="1">Uncharacterized protein</fullName>
    </submittedName>
</protein>
<reference evidence="1" key="1">
    <citation type="submission" date="2022-07" db="EMBL/GenBank/DDBJ databases">
        <title>Genome sequencing of Photobacterium atrarenae GJH2-4.</title>
        <authorList>
            <person name="Park S.-J."/>
        </authorList>
    </citation>
    <scope>NUCLEOTIDE SEQUENCE</scope>
    <source>
        <strain evidence="1">GJH2-4</strain>
    </source>
</reference>
<keyword evidence="2" id="KW-1185">Reference proteome</keyword>
<evidence type="ECO:0000313" key="1">
    <source>
        <dbReference type="EMBL" id="UTV30155.1"/>
    </source>
</evidence>
<sequence length="157" mass="17532">MAVEAPFKLLLNADLTDPRWQALIDSYLESSFKDGGRGPAFFDCWGMGRDIQLKTGVPAQFVPSFGAVGAQDKRQMTTLYQDVSRSFDVVPPRPLAIACGFVGQLLWHIGTVVPNGSQLEILHTSASFGPHLSPIHIFERQFLRVEYRYAANRILHE</sequence>
<name>A0ABY5GLF8_9GAMM</name>
<organism evidence="1 2">
    <name type="scientific">Photobacterium atrarenae</name>
    <dbReference type="NCBI Taxonomy" id="865757"/>
    <lineage>
        <taxon>Bacteria</taxon>
        <taxon>Pseudomonadati</taxon>
        <taxon>Pseudomonadota</taxon>
        <taxon>Gammaproteobacteria</taxon>
        <taxon>Vibrionales</taxon>
        <taxon>Vibrionaceae</taxon>
        <taxon>Photobacterium</taxon>
    </lineage>
</organism>
<evidence type="ECO:0000313" key="2">
    <source>
        <dbReference type="Proteomes" id="UP001057998"/>
    </source>
</evidence>